<accession>A0A7H0GJJ6</accession>
<name>A0A7H0GJJ6_9BURK</name>
<gene>
    <name evidence="3" type="ORF">H9K75_21440</name>
</gene>
<feature type="chain" id="PRO_5028855417" evidence="2">
    <location>
        <begin position="26"/>
        <end position="130"/>
    </location>
</feature>
<dbReference type="KEGG" id="daer:H9K75_21440"/>
<proteinExistence type="predicted"/>
<feature type="compositionally biased region" description="Low complexity" evidence="1">
    <location>
        <begin position="37"/>
        <end position="53"/>
    </location>
</feature>
<dbReference type="Pfam" id="PF11604">
    <property type="entry name" value="CusF_Ec"/>
    <property type="match status" value="1"/>
</dbReference>
<keyword evidence="2" id="KW-0732">Signal</keyword>
<feature type="signal peptide" evidence="2">
    <location>
        <begin position="1"/>
        <end position="25"/>
    </location>
</feature>
<dbReference type="InterPro" id="IPR042230">
    <property type="entry name" value="CusF_sf"/>
</dbReference>
<evidence type="ECO:0000313" key="3">
    <source>
        <dbReference type="EMBL" id="QNP48462.1"/>
    </source>
</evidence>
<evidence type="ECO:0000256" key="1">
    <source>
        <dbReference type="SAM" id="MobiDB-lite"/>
    </source>
</evidence>
<keyword evidence="4" id="KW-1185">Reference proteome</keyword>
<protein>
    <submittedName>
        <fullName evidence="3">Copper-binding protein</fullName>
    </submittedName>
</protein>
<dbReference type="EMBL" id="CP060783">
    <property type="protein sequence ID" value="QNP48462.1"/>
    <property type="molecule type" value="Genomic_DNA"/>
</dbReference>
<evidence type="ECO:0000313" key="4">
    <source>
        <dbReference type="Proteomes" id="UP000516028"/>
    </source>
</evidence>
<dbReference type="AlphaFoldDB" id="A0A7H0GJJ6"/>
<feature type="region of interest" description="Disordered" evidence="1">
    <location>
        <begin position="31"/>
        <end position="53"/>
    </location>
</feature>
<evidence type="ECO:0000256" key="2">
    <source>
        <dbReference type="SAM" id="SignalP"/>
    </source>
</evidence>
<organism evidence="3 4">
    <name type="scientific">Diaphorobacter aerolatus</name>
    <dbReference type="NCBI Taxonomy" id="1288495"/>
    <lineage>
        <taxon>Bacteria</taxon>
        <taxon>Pseudomonadati</taxon>
        <taxon>Pseudomonadota</taxon>
        <taxon>Betaproteobacteria</taxon>
        <taxon>Burkholderiales</taxon>
        <taxon>Comamonadaceae</taxon>
        <taxon>Diaphorobacter</taxon>
    </lineage>
</organism>
<dbReference type="Gene3D" id="2.40.50.320">
    <property type="entry name" value="Copper binding periplasmic protein CusF"/>
    <property type="match status" value="1"/>
</dbReference>
<sequence length="130" mass="13776">MKHTRHHTALASLALGALLAFGAQAQEAAKMDHATHAAESASAPAASPSSAEATQVMTEGEVLRVNLSAGKASIRHGAITNLNMPAMSMVFSFRDPADLTQLKEGDKVRFHVEREQNGAMVITRIEVSAQ</sequence>
<dbReference type="InterPro" id="IPR021647">
    <property type="entry name" value="CusF_Ec"/>
</dbReference>
<reference evidence="3 4" key="1">
    <citation type="submission" date="2020-08" db="EMBL/GenBank/DDBJ databases">
        <title>Genome sequence of Diaphorobacter aerolatus KACC 16536T.</title>
        <authorList>
            <person name="Hyun D.-W."/>
            <person name="Bae J.-W."/>
        </authorList>
    </citation>
    <scope>NUCLEOTIDE SEQUENCE [LARGE SCALE GENOMIC DNA]</scope>
    <source>
        <strain evidence="3 4">KACC 16536</strain>
    </source>
</reference>
<dbReference type="RefSeq" id="WP_187724059.1">
    <property type="nucleotide sequence ID" value="NZ_CP060783.1"/>
</dbReference>
<dbReference type="Proteomes" id="UP000516028">
    <property type="component" value="Chromosome"/>
</dbReference>